<dbReference type="AlphaFoldDB" id="A0A4R4RIF7"/>
<feature type="compositionally biased region" description="Low complexity" evidence="1">
    <location>
        <begin position="64"/>
        <end position="74"/>
    </location>
</feature>
<protein>
    <submittedName>
        <fullName evidence="3">Uncharacterized protein</fullName>
    </submittedName>
</protein>
<evidence type="ECO:0000256" key="2">
    <source>
        <dbReference type="SAM" id="SignalP"/>
    </source>
</evidence>
<feature type="compositionally biased region" description="Pro residues" evidence="1">
    <location>
        <begin position="84"/>
        <end position="115"/>
    </location>
</feature>
<keyword evidence="2" id="KW-0732">Signal</keyword>
<reference evidence="3 4" key="1">
    <citation type="submission" date="2019-02" db="EMBL/GenBank/DDBJ databases">
        <title>Draft genome sequences of novel Actinobacteria.</title>
        <authorList>
            <person name="Sahin N."/>
            <person name="Ay H."/>
            <person name="Saygin H."/>
        </authorList>
    </citation>
    <scope>NUCLEOTIDE SEQUENCE [LARGE SCALE GENOMIC DNA]</scope>
    <source>
        <strain evidence="3 4">KC603</strain>
    </source>
</reference>
<feature type="chain" id="PRO_5020316569" evidence="2">
    <location>
        <begin position="25"/>
        <end position="423"/>
    </location>
</feature>
<name>A0A4R4RIF7_9ACTN</name>
<feature type="signal peptide" evidence="2">
    <location>
        <begin position="1"/>
        <end position="24"/>
    </location>
</feature>
<accession>A0A4R4RIF7</accession>
<organism evidence="3 4">
    <name type="scientific">Jiangella ureilytica</name>
    <dbReference type="NCBI Taxonomy" id="2530374"/>
    <lineage>
        <taxon>Bacteria</taxon>
        <taxon>Bacillati</taxon>
        <taxon>Actinomycetota</taxon>
        <taxon>Actinomycetes</taxon>
        <taxon>Jiangellales</taxon>
        <taxon>Jiangellaceae</taxon>
        <taxon>Jiangella</taxon>
    </lineage>
</organism>
<keyword evidence="4" id="KW-1185">Reference proteome</keyword>
<proteinExistence type="predicted"/>
<feature type="compositionally biased region" description="Pro residues" evidence="1">
    <location>
        <begin position="50"/>
        <end position="63"/>
    </location>
</feature>
<dbReference type="RefSeq" id="WP_131986187.1">
    <property type="nucleotide sequence ID" value="NZ_SMKL01000057.1"/>
</dbReference>
<gene>
    <name evidence="3" type="ORF">E1212_21335</name>
</gene>
<evidence type="ECO:0000256" key="1">
    <source>
        <dbReference type="SAM" id="MobiDB-lite"/>
    </source>
</evidence>
<dbReference type="Proteomes" id="UP000295621">
    <property type="component" value="Unassembled WGS sequence"/>
</dbReference>
<feature type="region of interest" description="Disordered" evidence="1">
    <location>
        <begin position="45"/>
        <end position="126"/>
    </location>
</feature>
<comment type="caution">
    <text evidence="3">The sequence shown here is derived from an EMBL/GenBank/DDBJ whole genome shotgun (WGS) entry which is preliminary data.</text>
</comment>
<evidence type="ECO:0000313" key="4">
    <source>
        <dbReference type="Proteomes" id="UP000295621"/>
    </source>
</evidence>
<evidence type="ECO:0000313" key="3">
    <source>
        <dbReference type="EMBL" id="TDC48352.1"/>
    </source>
</evidence>
<dbReference type="EMBL" id="SMKL01000057">
    <property type="protein sequence ID" value="TDC48352.1"/>
    <property type="molecule type" value="Genomic_DNA"/>
</dbReference>
<dbReference type="OrthoDB" id="4226049at2"/>
<sequence length="423" mass="42065">MNRILGGILAMLTLAAAVGFSVSATGRPALPDVPAAAHPVVAHTADDPLAPAPTPLTAPPGAPGMPATDPAGPDAGSGGSQPASPAPGRPEPTPSSPGTPPAQPPGGDPGAPAAPAPTELYLTAPGLTDPGATEVFTATWIDSAGYGVDGVVLLQRAEGDTWATVAELTTSVGRASTSVAVAASAIYRLAYPGSDSIAPQVSDEVAVIAETRMESALTLTAAPARVAAGGAAVLTVGWHNTDAVPIIGDIVVEARVDGSWTAVATVTTGSDGAASATVTPAATTAYRAAYPGGTRYLPVTSAGVTVTAVSAATIPVRSCADQAAVDALPHGVGCHYTSVDAGVFVVGHDFLGNAWWNELAMGAHVQLTGEQAGLYEVVDRVVAPGRAAELGPAEQWTCGERCDVVLQTCIGANTGFTWLRRVG</sequence>